<evidence type="ECO:0000313" key="2">
    <source>
        <dbReference type="Proteomes" id="UP001732700"/>
    </source>
</evidence>
<dbReference type="EnsemblPlants" id="AVESA.00010b.r2.4CG1328820.1">
    <property type="protein sequence ID" value="AVESA.00010b.r2.4CG1328820.1.CDS"/>
    <property type="gene ID" value="AVESA.00010b.r2.4CG1328820"/>
</dbReference>
<accession>A0ACD5X4W9</accession>
<evidence type="ECO:0000313" key="1">
    <source>
        <dbReference type="EnsemblPlants" id="AVESA.00010b.r2.4CG1328820.1.CDS"/>
    </source>
</evidence>
<sequence length="392" mass="43628">MPWSPPPLQAVSAAAVPPPPWQFSVRGGGFYLATLDVQSAIGLFFQAILIFCYVLACICRILEDIGRRLDLDDSTKKSRTKLRFRHEPEYEATTMLHVGKCCNQLLVSVLYYARIQAIQDHAYKTENHRMKDKLAGRRYLEKNEYMAQRPWWCTEVSWEVLLDEWCSSKWIEQSMKNRGNRLTSKYKVHRGGSNSLTTICQKLSEKEGREVSKIEAWMHTHRGADPNKPDVLNSVEASKCLDLYKQKVANVHGKDYDWLHSPIVPQALYEAGKGKPHGKWSLFNGVVDDRETLRETVAALQGIPGPEIPQIVIPPPPAFPTSTTSSPSPSPSPVFSLELRSAGESVNGAENDNALHMAGEGMFGGFFDANGNDANGVSVGNLSPPGDDLPTF</sequence>
<organism evidence="1 2">
    <name type="scientific">Avena sativa</name>
    <name type="common">Oat</name>
    <dbReference type="NCBI Taxonomy" id="4498"/>
    <lineage>
        <taxon>Eukaryota</taxon>
        <taxon>Viridiplantae</taxon>
        <taxon>Streptophyta</taxon>
        <taxon>Embryophyta</taxon>
        <taxon>Tracheophyta</taxon>
        <taxon>Spermatophyta</taxon>
        <taxon>Magnoliopsida</taxon>
        <taxon>Liliopsida</taxon>
        <taxon>Poales</taxon>
        <taxon>Poaceae</taxon>
        <taxon>BOP clade</taxon>
        <taxon>Pooideae</taxon>
        <taxon>Poodae</taxon>
        <taxon>Poeae</taxon>
        <taxon>Poeae Chloroplast Group 1 (Aveneae type)</taxon>
        <taxon>Aveninae</taxon>
        <taxon>Avena</taxon>
    </lineage>
</organism>
<reference evidence="1" key="2">
    <citation type="submission" date="2025-09" db="UniProtKB">
        <authorList>
            <consortium name="EnsemblPlants"/>
        </authorList>
    </citation>
    <scope>IDENTIFICATION</scope>
</reference>
<dbReference type="Proteomes" id="UP001732700">
    <property type="component" value="Chromosome 4C"/>
</dbReference>
<protein>
    <submittedName>
        <fullName evidence="1">Uncharacterized protein</fullName>
    </submittedName>
</protein>
<name>A0ACD5X4W9_AVESA</name>
<proteinExistence type="predicted"/>
<keyword evidence="2" id="KW-1185">Reference proteome</keyword>
<reference evidence="1" key="1">
    <citation type="submission" date="2021-05" db="EMBL/GenBank/DDBJ databases">
        <authorList>
            <person name="Scholz U."/>
            <person name="Mascher M."/>
            <person name="Fiebig A."/>
        </authorList>
    </citation>
    <scope>NUCLEOTIDE SEQUENCE [LARGE SCALE GENOMIC DNA]</scope>
</reference>